<evidence type="ECO:0000256" key="1">
    <source>
        <dbReference type="SAM" id="SignalP"/>
    </source>
</evidence>
<dbReference type="OrthoDB" id="2844016at2759"/>
<organism evidence="2 3">
    <name type="scientific">Pycnoporus cinnabarinus</name>
    <name type="common">Cinnabar-red polypore</name>
    <name type="synonym">Trametes cinnabarina</name>
    <dbReference type="NCBI Taxonomy" id="5643"/>
    <lineage>
        <taxon>Eukaryota</taxon>
        <taxon>Fungi</taxon>
        <taxon>Dikarya</taxon>
        <taxon>Basidiomycota</taxon>
        <taxon>Agaricomycotina</taxon>
        <taxon>Agaricomycetes</taxon>
        <taxon>Polyporales</taxon>
        <taxon>Polyporaceae</taxon>
        <taxon>Trametes</taxon>
    </lineage>
</organism>
<evidence type="ECO:0000313" key="2">
    <source>
        <dbReference type="EMBL" id="CDO75929.1"/>
    </source>
</evidence>
<sequence length="202" mass="20890">MLSFSVIAIALAAATSTMAHPAAKLSARTTPGPWCDGLGAGAFDTASGFTIAALNTTGANSNSTGAPIVVNSAGSFSDITVWQLGTWAQYQYPLEYTSIALENGTLVISGDGAPPAQADPVDAGNSLEWASRPGADPKNGAQVYCAVPDATGSGYPVLAVNGDADSFSLCQLTFENVVWYKAAPNRGYHFDTCYPVKLQLIF</sequence>
<evidence type="ECO:0000313" key="3">
    <source>
        <dbReference type="Proteomes" id="UP000029665"/>
    </source>
</evidence>
<feature type="chain" id="PRO_5001587385" evidence="1">
    <location>
        <begin position="20"/>
        <end position="202"/>
    </location>
</feature>
<dbReference type="AlphaFoldDB" id="A0A060SUN3"/>
<gene>
    <name evidence="2" type="ORF">BN946_scf184873.g18</name>
</gene>
<dbReference type="HOGENOM" id="CLU_111198_0_0_1"/>
<accession>A0A060SUN3</accession>
<dbReference type="OMA" id="EASWGEN"/>
<keyword evidence="1" id="KW-0732">Signal</keyword>
<protein>
    <submittedName>
        <fullName evidence="2">Uncharacterized protein</fullName>
    </submittedName>
</protein>
<keyword evidence="3" id="KW-1185">Reference proteome</keyword>
<feature type="signal peptide" evidence="1">
    <location>
        <begin position="1"/>
        <end position="19"/>
    </location>
</feature>
<reference evidence="2" key="1">
    <citation type="submission" date="2014-01" db="EMBL/GenBank/DDBJ databases">
        <title>The genome of the white-rot fungus Pycnoporus cinnabarinus: a basidiomycete model with a versatile arsenal for lignocellulosic biomass breakdown.</title>
        <authorList>
            <person name="Levasseur A."/>
            <person name="Lomascolo A."/>
            <person name="Ruiz-Duenas F.J."/>
            <person name="Uzan E."/>
            <person name="Piumi F."/>
            <person name="Kues U."/>
            <person name="Ram A.F.J."/>
            <person name="Murat C."/>
            <person name="Haon M."/>
            <person name="Benoit I."/>
            <person name="Arfi Y."/>
            <person name="Chevret D."/>
            <person name="Drula E."/>
            <person name="Kwon M.J."/>
            <person name="Gouret P."/>
            <person name="Lesage-Meessen L."/>
            <person name="Lombard V."/>
            <person name="Mariette J."/>
            <person name="Noirot C."/>
            <person name="Park J."/>
            <person name="Patyshakuliyeva A."/>
            <person name="Wieneger R.A.B."/>
            <person name="Wosten H.A.B."/>
            <person name="Martin F."/>
            <person name="Coutinho P.M."/>
            <person name="de Vries R."/>
            <person name="Martinez A.T."/>
            <person name="Klopp C."/>
            <person name="Pontarotti P."/>
            <person name="Henrissat B."/>
            <person name="Record E."/>
        </authorList>
    </citation>
    <scope>NUCLEOTIDE SEQUENCE [LARGE SCALE GENOMIC DNA]</scope>
    <source>
        <strain evidence="2">BRFM137</strain>
    </source>
</reference>
<dbReference type="EMBL" id="CCBP010000311">
    <property type="protein sequence ID" value="CDO75929.1"/>
    <property type="molecule type" value="Genomic_DNA"/>
</dbReference>
<proteinExistence type="predicted"/>
<comment type="caution">
    <text evidence="2">The sequence shown here is derived from an EMBL/GenBank/DDBJ whole genome shotgun (WGS) entry which is preliminary data.</text>
</comment>
<name>A0A060SUN3_PYCCI</name>
<dbReference type="Proteomes" id="UP000029665">
    <property type="component" value="Unassembled WGS sequence"/>
</dbReference>